<feature type="transmembrane region" description="Helical" evidence="8">
    <location>
        <begin position="389"/>
        <end position="407"/>
    </location>
</feature>
<dbReference type="SUPFAM" id="SSF144091">
    <property type="entry name" value="Rhomboid-like"/>
    <property type="match status" value="1"/>
</dbReference>
<keyword evidence="11" id="KW-1185">Reference proteome</keyword>
<feature type="transmembrane region" description="Helical" evidence="8">
    <location>
        <begin position="271"/>
        <end position="288"/>
    </location>
</feature>
<evidence type="ECO:0000256" key="1">
    <source>
        <dbReference type="ARBA" id="ARBA00004141"/>
    </source>
</evidence>
<dbReference type="GO" id="GO:0006508">
    <property type="term" value="P:proteolysis"/>
    <property type="evidence" value="ECO:0007669"/>
    <property type="project" value="UniProtKB-KW"/>
</dbReference>
<name>A0A1Z5KD00_FISSO</name>
<evidence type="ECO:0000256" key="8">
    <source>
        <dbReference type="SAM" id="Phobius"/>
    </source>
</evidence>
<comment type="subcellular location">
    <subcellularLocation>
        <location evidence="1">Membrane</location>
        <topology evidence="1">Multi-pass membrane protein</topology>
    </subcellularLocation>
</comment>
<dbReference type="EMBL" id="BDSP01000205">
    <property type="protein sequence ID" value="GAX23971.1"/>
    <property type="molecule type" value="Genomic_DNA"/>
</dbReference>
<reference evidence="10 11" key="1">
    <citation type="journal article" date="2015" name="Plant Cell">
        <title>Oil accumulation by the oleaginous diatom Fistulifera solaris as revealed by the genome and transcriptome.</title>
        <authorList>
            <person name="Tanaka T."/>
            <person name="Maeda Y."/>
            <person name="Veluchamy A."/>
            <person name="Tanaka M."/>
            <person name="Abida H."/>
            <person name="Marechal E."/>
            <person name="Bowler C."/>
            <person name="Muto M."/>
            <person name="Sunaga Y."/>
            <person name="Tanaka M."/>
            <person name="Yoshino T."/>
            <person name="Taniguchi T."/>
            <person name="Fukuda Y."/>
            <person name="Nemoto M."/>
            <person name="Matsumoto M."/>
            <person name="Wong P.S."/>
            <person name="Aburatani S."/>
            <person name="Fujibuchi W."/>
        </authorList>
    </citation>
    <scope>NUCLEOTIDE SEQUENCE [LARGE SCALE GENOMIC DNA]</scope>
    <source>
        <strain evidence="10 11">JPCC DA0580</strain>
    </source>
</reference>
<keyword evidence="4 8" id="KW-0812">Transmembrane</keyword>
<dbReference type="GO" id="GO:0016020">
    <property type="term" value="C:membrane"/>
    <property type="evidence" value="ECO:0007669"/>
    <property type="project" value="UniProtKB-SubCell"/>
</dbReference>
<dbReference type="OrthoDB" id="10257275at2759"/>
<feature type="transmembrane region" description="Helical" evidence="8">
    <location>
        <begin position="239"/>
        <end position="259"/>
    </location>
</feature>
<evidence type="ECO:0000313" key="10">
    <source>
        <dbReference type="EMBL" id="GAX23971.1"/>
    </source>
</evidence>
<keyword evidence="7 8" id="KW-0472">Membrane</keyword>
<dbReference type="InterPro" id="IPR022764">
    <property type="entry name" value="Peptidase_S54_rhomboid_dom"/>
</dbReference>
<keyword evidence="5" id="KW-0378">Hydrolase</keyword>
<feature type="transmembrane region" description="Helical" evidence="8">
    <location>
        <begin position="359"/>
        <end position="377"/>
    </location>
</feature>
<evidence type="ECO:0000256" key="7">
    <source>
        <dbReference type="ARBA" id="ARBA00023136"/>
    </source>
</evidence>
<keyword evidence="6 8" id="KW-1133">Transmembrane helix</keyword>
<feature type="domain" description="Peptidase S54 rhomboid" evidence="9">
    <location>
        <begin position="199"/>
        <end position="356"/>
    </location>
</feature>
<feature type="transmembrane region" description="Helical" evidence="8">
    <location>
        <begin position="444"/>
        <end position="465"/>
    </location>
</feature>
<comment type="similarity">
    <text evidence="2">Belongs to the peptidase S54 family.</text>
</comment>
<dbReference type="Gene3D" id="1.20.1540.10">
    <property type="entry name" value="Rhomboid-like"/>
    <property type="match status" value="1"/>
</dbReference>
<evidence type="ECO:0000256" key="6">
    <source>
        <dbReference type="ARBA" id="ARBA00022989"/>
    </source>
</evidence>
<gene>
    <name evidence="10" type="ORF">FisN_26Lh028</name>
</gene>
<feature type="transmembrane region" description="Helical" evidence="8">
    <location>
        <begin position="300"/>
        <end position="319"/>
    </location>
</feature>
<dbReference type="Pfam" id="PF01694">
    <property type="entry name" value="Rhomboid"/>
    <property type="match status" value="1"/>
</dbReference>
<proteinExistence type="inferred from homology"/>
<evidence type="ECO:0000256" key="4">
    <source>
        <dbReference type="ARBA" id="ARBA00022692"/>
    </source>
</evidence>
<dbReference type="InterPro" id="IPR035952">
    <property type="entry name" value="Rhomboid-like_sf"/>
</dbReference>
<evidence type="ECO:0000256" key="2">
    <source>
        <dbReference type="ARBA" id="ARBA00009045"/>
    </source>
</evidence>
<evidence type="ECO:0000256" key="3">
    <source>
        <dbReference type="ARBA" id="ARBA00022670"/>
    </source>
</evidence>
<keyword evidence="3" id="KW-0645">Protease</keyword>
<dbReference type="GO" id="GO:0004252">
    <property type="term" value="F:serine-type endopeptidase activity"/>
    <property type="evidence" value="ECO:0007669"/>
    <property type="project" value="InterPro"/>
</dbReference>
<sequence length="566" mass="63569">MAISSAHSFFFHFCLLLLATVGLPFLISYLHFTAAASSSFASPSLWVVTQGDNPGAEWFQSSVKTTQDALTLIPVAAPPIDLLSLEHYYMKQPSVRDTQQQMTLRRSNTNDNICSEYKAREYCSSRSSSFSGSYIHASSGASMRITLVTTPPIPFSLPSYLKDSPATSFLLLLQTILALTYWNARLSPSAVGLLFGQVNEPWRWFTGAMAHFDVWHLGMNMMTLSSLGTALEYKRVGSMAFFATSLSMTLFTGILWWILQWLLRFSSSNHPSIPTVGYSGVLFAWLVVLSMEQGSFCPVFFLPDLCFSAVSLGGGFSIHPGPLIQLVMMQLLLPRASWTGHLAGIVVGFVYQWRLLSDALWWPAISIPFMHFLWCLQQDRTRFLSRRRGFCSSNFIFLGMTHCFAWMCSLLELGGGLSKFSLEYLILVLWWFSTRSDDTTMARGYAVVALFILVTDAMTAGAWMVMLRPVWGFMLPSILTLVCRTVVSMITLVWMIHSHLLYQETPSGIFYYALNWTVLKPTREILMAIDVAEKNSVQESLPSSWNHLGAGRRLGGTRDHDMVRLI</sequence>
<feature type="transmembrane region" description="Helical" evidence="8">
    <location>
        <begin position="471"/>
        <end position="496"/>
    </location>
</feature>
<evidence type="ECO:0000259" key="9">
    <source>
        <dbReference type="Pfam" id="PF01694"/>
    </source>
</evidence>
<evidence type="ECO:0000256" key="5">
    <source>
        <dbReference type="ARBA" id="ARBA00022801"/>
    </source>
</evidence>
<protein>
    <submittedName>
        <fullName evidence="10">Rhomboid domain-containing protein 1</fullName>
    </submittedName>
</protein>
<evidence type="ECO:0000313" key="11">
    <source>
        <dbReference type="Proteomes" id="UP000198406"/>
    </source>
</evidence>
<dbReference type="AlphaFoldDB" id="A0A1Z5KD00"/>
<accession>A0A1Z5KD00</accession>
<comment type="caution">
    <text evidence="10">The sequence shown here is derived from an EMBL/GenBank/DDBJ whole genome shotgun (WGS) entry which is preliminary data.</text>
</comment>
<dbReference type="PANTHER" id="PTHR43066">
    <property type="entry name" value="RHOMBOID-RELATED PROTEIN"/>
    <property type="match status" value="1"/>
</dbReference>
<dbReference type="PANTHER" id="PTHR43066:SF1">
    <property type="entry name" value="RHOMBOID PROTEIN 2"/>
    <property type="match status" value="1"/>
</dbReference>
<organism evidence="10 11">
    <name type="scientific">Fistulifera solaris</name>
    <name type="common">Oleaginous diatom</name>
    <dbReference type="NCBI Taxonomy" id="1519565"/>
    <lineage>
        <taxon>Eukaryota</taxon>
        <taxon>Sar</taxon>
        <taxon>Stramenopiles</taxon>
        <taxon>Ochrophyta</taxon>
        <taxon>Bacillariophyta</taxon>
        <taxon>Bacillariophyceae</taxon>
        <taxon>Bacillariophycidae</taxon>
        <taxon>Naviculales</taxon>
        <taxon>Naviculaceae</taxon>
        <taxon>Fistulifera</taxon>
    </lineage>
</organism>
<dbReference type="Proteomes" id="UP000198406">
    <property type="component" value="Unassembled WGS sequence"/>
</dbReference>
<feature type="transmembrane region" description="Helical" evidence="8">
    <location>
        <begin position="413"/>
        <end position="432"/>
    </location>
</feature>
<dbReference type="InParanoid" id="A0A1Z5KD00"/>